<evidence type="ECO:0000313" key="3">
    <source>
        <dbReference type="EMBL" id="GAA1502081.1"/>
    </source>
</evidence>
<dbReference type="InterPro" id="IPR043129">
    <property type="entry name" value="ATPase_NBD"/>
</dbReference>
<comment type="similarity">
    <text evidence="1">Belongs to the ROK (NagC/XylR) family.</text>
</comment>
<accession>A0ABN1ZQ09</accession>
<dbReference type="EMBL" id="BAAAPF010000326">
    <property type="protein sequence ID" value="GAA1502081.1"/>
    <property type="molecule type" value="Genomic_DNA"/>
</dbReference>
<dbReference type="RefSeq" id="WP_344294121.1">
    <property type="nucleotide sequence ID" value="NZ_BAAAPF010000326.1"/>
</dbReference>
<dbReference type="Gene3D" id="1.10.10.10">
    <property type="entry name" value="Winged helix-like DNA-binding domain superfamily/Winged helix DNA-binding domain"/>
    <property type="match status" value="1"/>
</dbReference>
<feature type="region of interest" description="Disordered" evidence="2">
    <location>
        <begin position="204"/>
        <end position="256"/>
    </location>
</feature>
<dbReference type="Proteomes" id="UP001500443">
    <property type="component" value="Unassembled WGS sequence"/>
</dbReference>
<dbReference type="SUPFAM" id="SSF53067">
    <property type="entry name" value="Actin-like ATPase domain"/>
    <property type="match status" value="2"/>
</dbReference>
<reference evidence="3 4" key="1">
    <citation type="journal article" date="2019" name="Int. J. Syst. Evol. Microbiol.">
        <title>The Global Catalogue of Microorganisms (GCM) 10K type strain sequencing project: providing services to taxonomists for standard genome sequencing and annotation.</title>
        <authorList>
            <consortium name="The Broad Institute Genomics Platform"/>
            <consortium name="The Broad Institute Genome Sequencing Center for Infectious Disease"/>
            <person name="Wu L."/>
            <person name="Ma J."/>
        </authorList>
    </citation>
    <scope>NUCLEOTIDE SEQUENCE [LARGE SCALE GENOMIC DNA]</scope>
    <source>
        <strain evidence="3 4">JCM 15481</strain>
    </source>
</reference>
<sequence>MSAPSPRTQQALRQRNLSLALRAVAAGGPLSRAAVAARIGMTRAGVAAVVDELLRAGLLVELGPGRPGTVGRPGSALALNDRGPCGLGAEIGVDHLAVCAVDLRGRIRARVAADAANRDRPPGPVLARLAGLIEQVTDEVRGEGLTPTGLTVAVPGLIARDESTVVRAPNLGWQGVDLGPLLPSAPPARVGNEANLGALAEQRLAGSAGPGGPAEPRGAGGGGEAATGTGPAGTGTGTSGTGTGADGTSGPGPGRHFLHVSAEIGIGAAVVMDGELLRGAHGFAGELGHVPVRPQGRPCVCGGRGCLEQYAGEEAVLRASGIDPGRARAEHPGPGGRIAMLSARAAGGDALVRAALREAGGALGVAIAGTVNVLDPEAVVLGGAHAGLAPWVVPAVERELGRRVADPARTVRLTVSALGAEGPLLGAALSVVDAVMEAPGTVAAG</sequence>
<dbReference type="CDD" id="cd24076">
    <property type="entry name" value="ASKHA_ATPase_ROK_BsXylR-like"/>
    <property type="match status" value="1"/>
</dbReference>
<name>A0ABN1ZQ09_9ACTN</name>
<organism evidence="3 4">
    <name type="scientific">Streptomyces synnematoformans</name>
    <dbReference type="NCBI Taxonomy" id="415721"/>
    <lineage>
        <taxon>Bacteria</taxon>
        <taxon>Bacillati</taxon>
        <taxon>Actinomycetota</taxon>
        <taxon>Actinomycetes</taxon>
        <taxon>Kitasatosporales</taxon>
        <taxon>Streptomycetaceae</taxon>
        <taxon>Streptomyces</taxon>
    </lineage>
</organism>
<dbReference type="InterPro" id="IPR036390">
    <property type="entry name" value="WH_DNA-bd_sf"/>
</dbReference>
<evidence type="ECO:0000256" key="1">
    <source>
        <dbReference type="ARBA" id="ARBA00006479"/>
    </source>
</evidence>
<dbReference type="InterPro" id="IPR036388">
    <property type="entry name" value="WH-like_DNA-bd_sf"/>
</dbReference>
<gene>
    <name evidence="3" type="ORF">GCM10009802_59060</name>
</gene>
<comment type="caution">
    <text evidence="3">The sequence shown here is derived from an EMBL/GenBank/DDBJ whole genome shotgun (WGS) entry which is preliminary data.</text>
</comment>
<dbReference type="PANTHER" id="PTHR18964">
    <property type="entry name" value="ROK (REPRESSOR, ORF, KINASE) FAMILY"/>
    <property type="match status" value="1"/>
</dbReference>
<evidence type="ECO:0000313" key="4">
    <source>
        <dbReference type="Proteomes" id="UP001500443"/>
    </source>
</evidence>
<dbReference type="Pfam" id="PF00480">
    <property type="entry name" value="ROK"/>
    <property type="match status" value="2"/>
</dbReference>
<proteinExistence type="inferred from homology"/>
<protein>
    <submittedName>
        <fullName evidence="3">ROK family transcriptional regulator</fullName>
    </submittedName>
</protein>
<dbReference type="SUPFAM" id="SSF46785">
    <property type="entry name" value="Winged helix' DNA-binding domain"/>
    <property type="match status" value="1"/>
</dbReference>
<evidence type="ECO:0000256" key="2">
    <source>
        <dbReference type="SAM" id="MobiDB-lite"/>
    </source>
</evidence>
<keyword evidence="4" id="KW-1185">Reference proteome</keyword>
<dbReference type="PANTHER" id="PTHR18964:SF149">
    <property type="entry name" value="BIFUNCTIONAL UDP-N-ACETYLGLUCOSAMINE 2-EPIMERASE_N-ACETYLMANNOSAMINE KINASE"/>
    <property type="match status" value="1"/>
</dbReference>
<feature type="compositionally biased region" description="Gly residues" evidence="2">
    <location>
        <begin position="208"/>
        <end position="253"/>
    </location>
</feature>
<dbReference type="InterPro" id="IPR000600">
    <property type="entry name" value="ROK"/>
</dbReference>
<dbReference type="Gene3D" id="3.30.420.40">
    <property type="match status" value="2"/>
</dbReference>